<dbReference type="PANTHER" id="PTHR24198">
    <property type="entry name" value="ANKYRIN REPEAT AND PROTEIN KINASE DOMAIN-CONTAINING PROTEIN"/>
    <property type="match status" value="1"/>
</dbReference>
<proteinExistence type="predicted"/>
<evidence type="ECO:0000256" key="1">
    <source>
        <dbReference type="ARBA" id="ARBA00022737"/>
    </source>
</evidence>
<keyword evidence="6" id="KW-1185">Reference proteome</keyword>
<dbReference type="Pfam" id="PF12796">
    <property type="entry name" value="Ank_2"/>
    <property type="match status" value="4"/>
</dbReference>
<gene>
    <name evidence="5" type="ORF">VaNZ11_004494</name>
</gene>
<feature type="repeat" description="ANK" evidence="3">
    <location>
        <begin position="432"/>
        <end position="464"/>
    </location>
</feature>
<dbReference type="Pfam" id="PF00023">
    <property type="entry name" value="Ank"/>
    <property type="match status" value="2"/>
</dbReference>
<dbReference type="PROSITE" id="PS50088">
    <property type="entry name" value="ANK_REPEAT"/>
    <property type="match status" value="8"/>
</dbReference>
<feature type="compositionally biased region" description="Acidic residues" evidence="4">
    <location>
        <begin position="846"/>
        <end position="855"/>
    </location>
</feature>
<feature type="repeat" description="ANK" evidence="3">
    <location>
        <begin position="136"/>
        <end position="168"/>
    </location>
</feature>
<dbReference type="InterPro" id="IPR036770">
    <property type="entry name" value="Ankyrin_rpt-contain_sf"/>
</dbReference>
<keyword evidence="1" id="KW-0677">Repeat</keyword>
<comment type="caution">
    <text evidence="5">The sequence shown here is derived from an EMBL/GenBank/DDBJ whole genome shotgun (WGS) entry which is preliminary data.</text>
</comment>
<feature type="region of interest" description="Disordered" evidence="4">
    <location>
        <begin position="1198"/>
        <end position="1235"/>
    </location>
</feature>
<feature type="compositionally biased region" description="Gly residues" evidence="4">
    <location>
        <begin position="1251"/>
        <end position="1260"/>
    </location>
</feature>
<feature type="region of interest" description="Disordered" evidence="4">
    <location>
        <begin position="827"/>
        <end position="951"/>
    </location>
</feature>
<feature type="compositionally biased region" description="Gly residues" evidence="4">
    <location>
        <begin position="524"/>
        <end position="549"/>
    </location>
</feature>
<reference evidence="5 6" key="1">
    <citation type="journal article" date="2023" name="IScience">
        <title>Expanded male sex-determining region conserved during the evolution of homothallism in the green alga Volvox.</title>
        <authorList>
            <person name="Yamamoto K."/>
            <person name="Matsuzaki R."/>
            <person name="Mahakham W."/>
            <person name="Heman W."/>
            <person name="Sekimoto H."/>
            <person name="Kawachi M."/>
            <person name="Minakuchi Y."/>
            <person name="Toyoda A."/>
            <person name="Nozaki H."/>
        </authorList>
    </citation>
    <scope>NUCLEOTIDE SEQUENCE [LARGE SCALE GENOMIC DNA]</scope>
    <source>
        <strain evidence="5 6">NIES-4468</strain>
    </source>
</reference>
<evidence type="ECO:0000313" key="6">
    <source>
        <dbReference type="Proteomes" id="UP001165090"/>
    </source>
</evidence>
<feature type="compositionally biased region" description="Low complexity" evidence="4">
    <location>
        <begin position="866"/>
        <end position="878"/>
    </location>
</feature>
<feature type="compositionally biased region" description="Gly residues" evidence="4">
    <location>
        <begin position="712"/>
        <end position="725"/>
    </location>
</feature>
<feature type="region of interest" description="Disordered" evidence="4">
    <location>
        <begin position="1475"/>
        <end position="1495"/>
    </location>
</feature>
<organism evidence="5 6">
    <name type="scientific">Volvox africanus</name>
    <dbReference type="NCBI Taxonomy" id="51714"/>
    <lineage>
        <taxon>Eukaryota</taxon>
        <taxon>Viridiplantae</taxon>
        <taxon>Chlorophyta</taxon>
        <taxon>core chlorophytes</taxon>
        <taxon>Chlorophyceae</taxon>
        <taxon>CS clade</taxon>
        <taxon>Chlamydomonadales</taxon>
        <taxon>Volvocaceae</taxon>
        <taxon>Volvox</taxon>
    </lineage>
</organism>
<protein>
    <recommendedName>
        <fullName evidence="7">RING-type E3 ubiquitin transferase</fullName>
    </recommendedName>
</protein>
<feature type="region of interest" description="Disordered" evidence="4">
    <location>
        <begin position="1"/>
        <end position="30"/>
    </location>
</feature>
<dbReference type="PRINTS" id="PR01415">
    <property type="entry name" value="ANKYRIN"/>
</dbReference>
<feature type="repeat" description="ANK" evidence="3">
    <location>
        <begin position="70"/>
        <end position="102"/>
    </location>
</feature>
<name>A0ABQ5RWW2_9CHLO</name>
<accession>A0ABQ5RWW2</accession>
<keyword evidence="2 3" id="KW-0040">ANK repeat</keyword>
<sequence>MSPPPDNQASDDASLTPVDGGTLLPPASPAEGAHCMLQGLSSTDSSLIADTSHVQHLINHGADVNAPDNNGWTPLHTAAYHGQEEIVRILLAANANVNARNKSEETPLHLAAKWPQDRVVEALLSGGADLSARNKRGRTPAHIAALFNRHAILDRLLNAGADVNAEDGEHQTPLHLAVRANCPVEPELVKTLIRHNANLQHADVRGHMPLNFLPCAQVGDWLHWAAYEGRESLMQVLLGKPGVRPDCYSEEGLTPLHLAAYVNNANTVTMLLNAGAKVNAPSQLPQKTTGKDSGTYGIPLPGAPGSITAGISISSQLKAYGSSKLPPGELTALHIAAERGSAELIRVLVAAGAKVNIQGDRGMPPLHVAVWEGNTAAVVSLLAAKASVSLKSKAGGFTSVHCACLSARATLELLALLLDNGGAAVIEERCQEGWTALHLACQSAPPGIVELLLSRGARPTAKGKNGRTAADCASKRPEILQLLHVYTGGKVPLPVGMGLPSMAGPAANANGLLLPNGSTVAAGGGGSGGATVAGRGGSSRGGRSGGRGGPTAASSSSSCSQAGLLPGTAAMLEPLESVEATLAALLADMGGALCSLQAGAVFGAGACSVDPVGHCIRPLDKRLVMLCTLGCQFSFHLQCWKSAREVLKERWPNFNGSLAAEGLYCCFAPGCPGYIREQAIRDGSQMQSSNQSRLYLMPRGVYDSLPAQAKPIGGGMPPQPGGGDGYASLGCSGQQHSGPVQPPLPASSGNTSGSLSSLAALGPSLTLAQAMVQAATAMGNMVGGSGSQLAAALAATGLAGNGPQVPQAIWAREVAAIAAEALGVSFGGSGGSNGTNPSSCVVEELGGGDDLDQDSAEGATVKSPRRSSPSPSSVRGGATTRGGCGSSSSGSSSVGTFNGSTSSSGVSRKQGGSGSVLGTSGSAGGMSSSRRGVKGTGGKSLGGKSSGAPPISSAAAAEMLQQLQGLQQAVAAVQSAVGAGVHSVGLGMAGGAGPAASAAPGAGASPDGAATGTAASAAAAAAAAAPVVATAAVTNGSSSGRSAGEQPQEQQQQQQSQQQPTLLEPPPEVLLPPRELPPAGPVSSGGDDEDDSSNLRYGGESLHDVAPVPPPRRPCQPMPPMPRRSARPLTGLPYENGRQLLSPQLATPPPATSLLTPGVQSLLAPSAAAPSSASAPPQRPLDMSLVPILVGPHLQQPSQVGSVTAAPAPTPSKVQSATSLTDSGNGGGGSHASSNGCVTAAAENWSTVNGASGGGSGSGSGTRSPPLRCESGTVGVGIGANTAAVAAAAKHEPLPSLAQNGPTTYGARVNLSTASLSIGLVRGSPLAAVAAAVAGRGCASSSGSGGPSLPGLTITRATGSKVPTAVMQGTQALHHHAGNYEPGGYARAVCPGLRPGVHRVTLSAGRSAPLQRPVASPDDLESAALAASSDGTDGMAAADDSGDDGTSSDVAFVADAPDASAAFSVVSALISADRGAVSAPEESERQDDGEGVPASDEVMLSSGIAATEGPVVAANKPNGEPAAAASERGKPQGLAASPSAAEEEVIATAASRSPVKGIFHDSSIILAALHSLRQDSSARVPRGPPCGDAGTGAGDDAGHAAAGACCRHLLLESGDIPLLAGTPGMLEAWLSAHVATHGRLAAYRILAPQAAVAVSLESEAVAAVAAVSLRGRSNLLVAPLTVAQLVKFPDDDVLAASAQQVARASCPPGDRSWMMRMVELWEQLHALPPVVRDG</sequence>
<dbReference type="InterPro" id="IPR002110">
    <property type="entry name" value="Ankyrin_rpt"/>
</dbReference>
<feature type="compositionally biased region" description="Low complexity" evidence="4">
    <location>
        <begin position="994"/>
        <end position="1034"/>
    </location>
</feature>
<feature type="compositionally biased region" description="Low complexity" evidence="4">
    <location>
        <begin position="1045"/>
        <end position="1062"/>
    </location>
</feature>
<feature type="region of interest" description="Disordered" evidence="4">
    <location>
        <begin position="1509"/>
        <end position="1539"/>
    </location>
</feature>
<dbReference type="Proteomes" id="UP001165090">
    <property type="component" value="Unassembled WGS sequence"/>
</dbReference>
<evidence type="ECO:0008006" key="7">
    <source>
        <dbReference type="Google" id="ProtNLM"/>
    </source>
</evidence>
<feature type="repeat" description="ANK" evidence="3">
    <location>
        <begin position="251"/>
        <end position="283"/>
    </location>
</feature>
<evidence type="ECO:0000313" key="5">
    <source>
        <dbReference type="EMBL" id="GLI62067.1"/>
    </source>
</evidence>
<feature type="compositionally biased region" description="Low complexity" evidence="4">
    <location>
        <begin position="746"/>
        <end position="755"/>
    </location>
</feature>
<feature type="region of interest" description="Disordered" evidence="4">
    <location>
        <begin position="1248"/>
        <end position="1270"/>
    </location>
</feature>
<feature type="repeat" description="ANK" evidence="3">
    <location>
        <begin position="169"/>
        <end position="204"/>
    </location>
</feature>
<evidence type="ECO:0000256" key="4">
    <source>
        <dbReference type="SAM" id="MobiDB-lite"/>
    </source>
</evidence>
<feature type="compositionally biased region" description="Pro residues" evidence="4">
    <location>
        <begin position="1063"/>
        <end position="1080"/>
    </location>
</feature>
<feature type="compositionally biased region" description="Low complexity" evidence="4">
    <location>
        <begin position="834"/>
        <end position="844"/>
    </location>
</feature>
<dbReference type="PANTHER" id="PTHR24198:SF165">
    <property type="entry name" value="ANKYRIN REPEAT-CONTAINING PROTEIN-RELATED"/>
    <property type="match status" value="1"/>
</dbReference>
<feature type="region of interest" description="Disordered" evidence="4">
    <location>
        <begin position="991"/>
        <end position="1158"/>
    </location>
</feature>
<dbReference type="Gene3D" id="1.25.40.20">
    <property type="entry name" value="Ankyrin repeat-containing domain"/>
    <property type="match status" value="5"/>
</dbReference>
<dbReference type="PROSITE" id="PS50297">
    <property type="entry name" value="ANK_REP_REGION"/>
    <property type="match status" value="6"/>
</dbReference>
<dbReference type="EMBL" id="BSDZ01000011">
    <property type="protein sequence ID" value="GLI62067.1"/>
    <property type="molecule type" value="Genomic_DNA"/>
</dbReference>
<evidence type="ECO:0000256" key="2">
    <source>
        <dbReference type="ARBA" id="ARBA00023043"/>
    </source>
</evidence>
<feature type="region of interest" description="Disordered" evidence="4">
    <location>
        <begin position="707"/>
        <end position="755"/>
    </location>
</feature>
<dbReference type="SUPFAM" id="SSF48403">
    <property type="entry name" value="Ankyrin repeat"/>
    <property type="match status" value="2"/>
</dbReference>
<feature type="compositionally biased region" description="Low complexity" evidence="4">
    <location>
        <begin position="916"/>
        <end position="930"/>
    </location>
</feature>
<evidence type="ECO:0000256" key="3">
    <source>
        <dbReference type="PROSITE-ProRule" id="PRU00023"/>
    </source>
</evidence>
<feature type="region of interest" description="Disordered" evidence="4">
    <location>
        <begin position="1404"/>
        <end position="1450"/>
    </location>
</feature>
<feature type="compositionally biased region" description="Gly residues" evidence="4">
    <location>
        <begin position="934"/>
        <end position="945"/>
    </location>
</feature>
<feature type="region of interest" description="Disordered" evidence="4">
    <location>
        <begin position="524"/>
        <end position="559"/>
    </location>
</feature>
<feature type="compositionally biased region" description="Polar residues" evidence="4">
    <location>
        <begin position="1212"/>
        <end position="1222"/>
    </location>
</feature>
<feature type="repeat" description="ANK" evidence="3">
    <location>
        <begin position="103"/>
        <end position="135"/>
    </location>
</feature>
<dbReference type="SMART" id="SM00248">
    <property type="entry name" value="ANK"/>
    <property type="match status" value="10"/>
</dbReference>
<feature type="compositionally biased region" description="Low complexity" evidence="4">
    <location>
        <begin position="886"/>
        <end position="908"/>
    </location>
</feature>
<feature type="compositionally biased region" description="Low complexity" evidence="4">
    <location>
        <begin position="1422"/>
        <end position="1450"/>
    </location>
</feature>
<feature type="repeat" description="ANK" evidence="3">
    <location>
        <begin position="328"/>
        <end position="360"/>
    </location>
</feature>
<feature type="repeat" description="ANK" evidence="3">
    <location>
        <begin position="361"/>
        <end position="393"/>
    </location>
</feature>
<feature type="compositionally biased region" description="Pro residues" evidence="4">
    <location>
        <begin position="1107"/>
        <end position="1122"/>
    </location>
</feature>